<feature type="transmembrane region" description="Helical" evidence="1">
    <location>
        <begin position="38"/>
        <end position="57"/>
    </location>
</feature>
<name>A0A2H4J250_9CAUD</name>
<keyword evidence="1" id="KW-0812">Transmembrane</keyword>
<keyword evidence="1" id="KW-0472">Membrane</keyword>
<feature type="transmembrane region" description="Helical" evidence="1">
    <location>
        <begin position="77"/>
        <end position="110"/>
    </location>
</feature>
<evidence type="ECO:0000313" key="2">
    <source>
        <dbReference type="EMBL" id="ASN69142.1"/>
    </source>
</evidence>
<gene>
    <name evidence="2" type="ORF">7F23_29</name>
</gene>
<dbReference type="EMBL" id="MF417886">
    <property type="protein sequence ID" value="ASN69142.1"/>
    <property type="molecule type" value="Genomic_DNA"/>
</dbReference>
<reference evidence="2" key="1">
    <citation type="submission" date="2017-06" db="EMBL/GenBank/DDBJ databases">
        <title>Novel phages from South African skin metaviromes.</title>
        <authorList>
            <person name="van Zyl L.J."/>
            <person name="Abrahams Y."/>
            <person name="Stander E.A."/>
            <person name="Kirby B.M."/>
            <person name="Clavaud C."/>
            <person name="Farcet C."/>
            <person name="Breton L."/>
            <person name="Trindade M.I."/>
        </authorList>
    </citation>
    <scope>NUCLEOTIDE SEQUENCE</scope>
</reference>
<keyword evidence="1" id="KW-1133">Transmembrane helix</keyword>
<protein>
    <submittedName>
        <fullName evidence="2">Uncharacterized protein</fullName>
    </submittedName>
</protein>
<accession>A0A2H4J250</accession>
<organism evidence="2">
    <name type="scientific">uncultured Caudovirales phage</name>
    <dbReference type="NCBI Taxonomy" id="2100421"/>
    <lineage>
        <taxon>Viruses</taxon>
        <taxon>Duplodnaviria</taxon>
        <taxon>Heunggongvirae</taxon>
        <taxon>Uroviricota</taxon>
        <taxon>Caudoviricetes</taxon>
        <taxon>Peduoviridae</taxon>
        <taxon>Maltschvirus</taxon>
        <taxon>Maltschvirus maltsch</taxon>
    </lineage>
</organism>
<proteinExistence type="predicted"/>
<sequence length="202" mass="23623">MEVINNMQGNQLRQAIEKGIPIAKETEKKYRKSSNTYFEMYIGTSILTIVLFSSYGIKMIRDGELTVTDIPLLMIAVVFMALTGSIVNAFIFMFIPFLNHFISFIGSLFLKGRTKKFERKIKNLEVQFEKETGLHPYFCNTYTLEKFLHYLNIGIADSLKECENLLRNEETRNDVAYLNTELSDMRKSMDRELDNIRRDIHY</sequence>
<evidence type="ECO:0000256" key="1">
    <source>
        <dbReference type="SAM" id="Phobius"/>
    </source>
</evidence>